<dbReference type="Proteomes" id="UP000265515">
    <property type="component" value="Unassembled WGS sequence"/>
</dbReference>
<dbReference type="InterPro" id="IPR001969">
    <property type="entry name" value="Aspartic_peptidase_AS"/>
</dbReference>
<feature type="compositionally biased region" description="Acidic residues" evidence="1">
    <location>
        <begin position="503"/>
        <end position="516"/>
    </location>
</feature>
<dbReference type="GO" id="GO:0006508">
    <property type="term" value="P:proteolysis"/>
    <property type="evidence" value="ECO:0007669"/>
    <property type="project" value="InterPro"/>
</dbReference>
<reference evidence="2 3" key="1">
    <citation type="journal article" date="2018" name="Cell">
        <title>The Chara Genome: Secondary Complexity and Implications for Plant Terrestrialization.</title>
        <authorList>
            <person name="Nishiyama T."/>
            <person name="Sakayama H."/>
            <person name="Vries J.D."/>
            <person name="Buschmann H."/>
            <person name="Saint-Marcoux D."/>
            <person name="Ullrich K.K."/>
            <person name="Haas F.B."/>
            <person name="Vanderstraeten L."/>
            <person name="Becker D."/>
            <person name="Lang D."/>
            <person name="Vosolsobe S."/>
            <person name="Rombauts S."/>
            <person name="Wilhelmsson P.K.I."/>
            <person name="Janitza P."/>
            <person name="Kern R."/>
            <person name="Heyl A."/>
            <person name="Rumpler F."/>
            <person name="Villalobos L.I.A.C."/>
            <person name="Clay J.M."/>
            <person name="Skokan R."/>
            <person name="Toyoda A."/>
            <person name="Suzuki Y."/>
            <person name="Kagoshima H."/>
            <person name="Schijlen E."/>
            <person name="Tajeshwar N."/>
            <person name="Catarino B."/>
            <person name="Hetherington A.J."/>
            <person name="Saltykova A."/>
            <person name="Bonnot C."/>
            <person name="Breuninger H."/>
            <person name="Symeonidi A."/>
            <person name="Radhakrishnan G.V."/>
            <person name="Van Nieuwerburgh F."/>
            <person name="Deforce D."/>
            <person name="Chang C."/>
            <person name="Karol K.G."/>
            <person name="Hedrich R."/>
            <person name="Ulvskov P."/>
            <person name="Glockner G."/>
            <person name="Delwiche C.F."/>
            <person name="Petrasek J."/>
            <person name="Van de Peer Y."/>
            <person name="Friml J."/>
            <person name="Beilby M."/>
            <person name="Dolan L."/>
            <person name="Kohara Y."/>
            <person name="Sugano S."/>
            <person name="Fujiyama A."/>
            <person name="Delaux P.-M."/>
            <person name="Quint M."/>
            <person name="TheiBen G."/>
            <person name="Hagemann M."/>
            <person name="Harholt J."/>
            <person name="Dunand C."/>
            <person name="Zachgo S."/>
            <person name="Langdale J."/>
            <person name="Maumus F."/>
            <person name="Straeten D.V.D."/>
            <person name="Gould S.B."/>
            <person name="Rensing S.A."/>
        </authorList>
    </citation>
    <scope>NUCLEOTIDE SEQUENCE [LARGE SCALE GENOMIC DNA]</scope>
    <source>
        <strain evidence="2 3">S276</strain>
    </source>
</reference>
<evidence type="ECO:0000313" key="2">
    <source>
        <dbReference type="EMBL" id="GBG62011.1"/>
    </source>
</evidence>
<feature type="region of interest" description="Disordered" evidence="1">
    <location>
        <begin position="790"/>
        <end position="811"/>
    </location>
</feature>
<dbReference type="Gramene" id="GBG62011">
    <property type="protein sequence ID" value="GBG62011"/>
    <property type="gene ID" value="CBR_g28487"/>
</dbReference>
<comment type="caution">
    <text evidence="2">The sequence shown here is derived from an EMBL/GenBank/DDBJ whole genome shotgun (WGS) entry which is preliminary data.</text>
</comment>
<dbReference type="AlphaFoldDB" id="A0A388JW28"/>
<feature type="compositionally biased region" description="Acidic residues" evidence="1">
    <location>
        <begin position="1020"/>
        <end position="1029"/>
    </location>
</feature>
<feature type="compositionally biased region" description="Polar residues" evidence="1">
    <location>
        <begin position="467"/>
        <end position="484"/>
    </location>
</feature>
<protein>
    <recommendedName>
        <fullName evidence="4">Peptidase A2 domain-containing protein</fullName>
    </recommendedName>
</protein>
<name>A0A388JW28_CHABU</name>
<feature type="compositionally biased region" description="Basic and acidic residues" evidence="1">
    <location>
        <begin position="1000"/>
        <end position="1019"/>
    </location>
</feature>
<accession>A0A388JW28</accession>
<sequence length="1029" mass="116401">MPEGMADGGKRLVTLDDLIDALDKRERAPSYVPKVDTFHFKGERVSDWLDLTEQALPVVRLSDEIKLQRILRYVLYSHHKEVGKVVDAANGSWARFRDMMQRKYRLGDGLLTAADLEAMNKDEFSTIGAFVHEFKRKARKVHEISEETQCAIFLGLLTGAEAAELIGHGGGNDKLTWATIDKGVEEGSLDQVEQHQVQLQRRKRKERDATASGTPGVKRIVTDVLAALGYDNEAEVQKRGVTVAQGRTSGAVEEEAGCEDYGGEETGSQILTNAQRKQQNLLMGGLISSCMDGDIYDKWGEHIDPRTPGGIRQEALRRAAAGPSVPPAMFRMWQEREESAIRVEEIVGDSEEVTQRLKAKTIREEPIVVESDDEGQGDERELAILILEKMEDLLEKVGRYQQKLQTLCEEALRWEANLPEVFLYDSGPEPSSGQQGYPRVATVGTGPRSGMTYKPPMSHGRAPQAARTRSQNKARPSQESSQAPCQAPPRKEPEPGCRREVAEVPEEEEEDDDEEDERLRQEEDQRAELRAKKRGAREEAEPSLPDSVPKRKKYAVRMKEGFDMERMVDKLLEGHNDLMNLKDILASAPRLRGELKDRLSRRLVPNVHLSTVLPREVEWTEAGTRMGWKCVACGQVDLVIKNQKCTGMVDTGAEMNIIREKEAVMMGMEIDRSDHACGNYEVITCRNTGPGSGRNRPSLGSFTFEESENERRRLWEVPEEEDRAEVLTLSLTDVNKAMEVVSAHDMADPETIKALREQVLENPQVGEVREGRPLRLDTPARDPWKEEAMAQRGAVAGPSGPALRKGGQRREQRISRNLEELPIYRAGDSLRVFLRDLEEYALRKEWGDREKIANLAAERGEWSEEEKRKQLIARSDKGEKEEVRGIVEGSRTWKRITAELWMAYTQARQDRTRKERLQNKGLWIGREVTEPQGKEEENEEEDNVPLKKLKNKARVPPKSSSKESEQAEGDEQEEEEAVEERKRSMGASMVPRKKKLGKKRAIESERKEVQERVSEKGEGVEEDEEGKEI</sequence>
<dbReference type="PROSITE" id="PS00141">
    <property type="entry name" value="ASP_PROTEASE"/>
    <property type="match status" value="1"/>
</dbReference>
<feature type="compositionally biased region" description="Basic and acidic residues" evidence="1">
    <location>
        <begin position="517"/>
        <end position="540"/>
    </location>
</feature>
<feature type="region of interest" description="Disordered" evidence="1">
    <location>
        <begin position="425"/>
        <end position="551"/>
    </location>
</feature>
<feature type="compositionally biased region" description="Acidic residues" evidence="1">
    <location>
        <begin position="966"/>
        <end position="978"/>
    </location>
</feature>
<feature type="region of interest" description="Disordered" evidence="1">
    <location>
        <begin position="907"/>
        <end position="1029"/>
    </location>
</feature>
<evidence type="ECO:0008006" key="4">
    <source>
        <dbReference type="Google" id="ProtNLM"/>
    </source>
</evidence>
<evidence type="ECO:0000256" key="1">
    <source>
        <dbReference type="SAM" id="MobiDB-lite"/>
    </source>
</evidence>
<evidence type="ECO:0000313" key="3">
    <source>
        <dbReference type="Proteomes" id="UP000265515"/>
    </source>
</evidence>
<dbReference type="EMBL" id="BFEA01000025">
    <property type="protein sequence ID" value="GBG62011.1"/>
    <property type="molecule type" value="Genomic_DNA"/>
</dbReference>
<gene>
    <name evidence="2" type="ORF">CBR_g28487</name>
</gene>
<feature type="compositionally biased region" description="Basic and acidic residues" evidence="1">
    <location>
        <begin position="908"/>
        <end position="918"/>
    </location>
</feature>
<feature type="compositionally biased region" description="Basic and acidic residues" evidence="1">
    <location>
        <begin position="489"/>
        <end position="502"/>
    </location>
</feature>
<keyword evidence="3" id="KW-1185">Reference proteome</keyword>
<dbReference type="GO" id="GO:0004190">
    <property type="term" value="F:aspartic-type endopeptidase activity"/>
    <property type="evidence" value="ECO:0007669"/>
    <property type="project" value="InterPro"/>
</dbReference>
<organism evidence="2 3">
    <name type="scientific">Chara braunii</name>
    <name type="common">Braun's stonewort</name>
    <dbReference type="NCBI Taxonomy" id="69332"/>
    <lineage>
        <taxon>Eukaryota</taxon>
        <taxon>Viridiplantae</taxon>
        <taxon>Streptophyta</taxon>
        <taxon>Charophyceae</taxon>
        <taxon>Charales</taxon>
        <taxon>Characeae</taxon>
        <taxon>Chara</taxon>
    </lineage>
</organism>
<proteinExistence type="predicted"/>